<evidence type="ECO:0000313" key="2">
    <source>
        <dbReference type="EMBL" id="SOQ51258.1"/>
    </source>
</evidence>
<accession>A0A2H1WDW2</accession>
<reference evidence="2" key="1">
    <citation type="submission" date="2016-07" db="EMBL/GenBank/DDBJ databases">
        <authorList>
            <person name="Bretaudeau A."/>
        </authorList>
    </citation>
    <scope>NUCLEOTIDE SEQUENCE</scope>
    <source>
        <strain evidence="2">Rice</strain>
        <tissue evidence="2">Whole body</tissue>
    </source>
</reference>
<feature type="compositionally biased region" description="Polar residues" evidence="1">
    <location>
        <begin position="80"/>
        <end position="89"/>
    </location>
</feature>
<organism evidence="2">
    <name type="scientific">Spodoptera frugiperda</name>
    <name type="common">Fall armyworm</name>
    <dbReference type="NCBI Taxonomy" id="7108"/>
    <lineage>
        <taxon>Eukaryota</taxon>
        <taxon>Metazoa</taxon>
        <taxon>Ecdysozoa</taxon>
        <taxon>Arthropoda</taxon>
        <taxon>Hexapoda</taxon>
        <taxon>Insecta</taxon>
        <taxon>Pterygota</taxon>
        <taxon>Neoptera</taxon>
        <taxon>Endopterygota</taxon>
        <taxon>Lepidoptera</taxon>
        <taxon>Glossata</taxon>
        <taxon>Ditrysia</taxon>
        <taxon>Noctuoidea</taxon>
        <taxon>Noctuidae</taxon>
        <taxon>Amphipyrinae</taxon>
        <taxon>Spodoptera</taxon>
    </lineage>
</organism>
<name>A0A2H1WDW2_SPOFR</name>
<protein>
    <submittedName>
        <fullName evidence="2">SFRICE_029719</fullName>
    </submittedName>
</protein>
<dbReference type="AlphaFoldDB" id="A0A2H1WDW2"/>
<gene>
    <name evidence="2" type="ORF">SFRICE_029719</name>
</gene>
<evidence type="ECO:0000256" key="1">
    <source>
        <dbReference type="SAM" id="MobiDB-lite"/>
    </source>
</evidence>
<proteinExistence type="predicted"/>
<sequence>MVKTGYILYSDITHRNVHLCLPKRRHHPITSLVLGEARGSTKNHPVPTPTCRAGAPVNPLDSPQLRGISPTGPHLRWSDGTLQSLGIAS</sequence>
<feature type="region of interest" description="Disordered" evidence="1">
    <location>
        <begin position="36"/>
        <end position="89"/>
    </location>
</feature>
<dbReference type="EMBL" id="ODYU01008009">
    <property type="protein sequence ID" value="SOQ51258.1"/>
    <property type="molecule type" value="Genomic_DNA"/>
</dbReference>